<keyword evidence="2" id="KW-1185">Reference proteome</keyword>
<accession>D4LYL3</accession>
<sequence>MAVVVFLKSFGYNKNVIVIHTNIYKNVINTHKNNNKNVRNVYGTLYFK</sequence>
<protein>
    <submittedName>
        <fullName evidence="1">Uncharacterized protein</fullName>
    </submittedName>
</protein>
<reference evidence="1 2" key="2">
    <citation type="submission" date="2010-03" db="EMBL/GenBank/DDBJ databases">
        <authorList>
            <person name="Pajon A."/>
        </authorList>
    </citation>
    <scope>NUCLEOTIDE SEQUENCE [LARGE SCALE GENOMIC DNA]</scope>
    <source>
        <strain evidence="1 2">A2-162</strain>
    </source>
</reference>
<dbReference type="EMBL" id="FP929054">
    <property type="protein sequence ID" value="CBL22716.1"/>
    <property type="molecule type" value="Genomic_DNA"/>
</dbReference>
<gene>
    <name evidence="1" type="ORF">CK5_12640</name>
</gene>
<evidence type="ECO:0000313" key="2">
    <source>
        <dbReference type="Proteomes" id="UP000008955"/>
    </source>
</evidence>
<reference evidence="1 2" key="1">
    <citation type="submission" date="2010-03" db="EMBL/GenBank/DDBJ databases">
        <title>The genome sequence of Ruminococcus obeum A2-162.</title>
        <authorList>
            <consortium name="metaHIT consortium -- http://www.metahit.eu/"/>
            <person name="Pajon A."/>
            <person name="Turner K."/>
            <person name="Parkhill J."/>
            <person name="Duncan S."/>
            <person name="Flint H."/>
        </authorList>
    </citation>
    <scope>NUCLEOTIDE SEQUENCE [LARGE SCALE GENOMIC DNA]</scope>
    <source>
        <strain evidence="1 2">A2-162</strain>
    </source>
</reference>
<dbReference type="Proteomes" id="UP000008955">
    <property type="component" value="Chromosome"/>
</dbReference>
<dbReference type="KEGG" id="rob:CK5_12640"/>
<dbReference type="AlphaFoldDB" id="D4LYL3"/>
<organism evidence="1 2">
    <name type="scientific">Blautia obeum A2-162</name>
    <dbReference type="NCBI Taxonomy" id="657314"/>
    <lineage>
        <taxon>Bacteria</taxon>
        <taxon>Bacillati</taxon>
        <taxon>Bacillota</taxon>
        <taxon>Clostridia</taxon>
        <taxon>Lachnospirales</taxon>
        <taxon>Lachnospiraceae</taxon>
        <taxon>Blautia</taxon>
    </lineage>
</organism>
<proteinExistence type="predicted"/>
<dbReference type="PATRIC" id="fig|657314.3.peg.1070"/>
<evidence type="ECO:0000313" key="1">
    <source>
        <dbReference type="EMBL" id="CBL22716.1"/>
    </source>
</evidence>
<dbReference type="HOGENOM" id="CLU_3150065_0_0_9"/>
<name>D4LYL3_9FIRM</name>